<dbReference type="InterPro" id="IPR026891">
    <property type="entry name" value="Fn3-like"/>
</dbReference>
<evidence type="ECO:0000256" key="2">
    <source>
        <dbReference type="ARBA" id="ARBA00022801"/>
    </source>
</evidence>
<dbReference type="Pfam" id="PF01915">
    <property type="entry name" value="Glyco_hydro_3_C"/>
    <property type="match status" value="1"/>
</dbReference>
<dbReference type="EMBL" id="WQRF01000004">
    <property type="protein sequence ID" value="MVT00128.1"/>
    <property type="molecule type" value="Genomic_DNA"/>
</dbReference>
<dbReference type="AlphaFoldDB" id="A0A7X3FTU1"/>
<sequence>MTATRTLDDLLDAMTLEEQVSLLSGEDFWSLPAIERLGIGKLRVSDGPNGARGGGGLLGGVKATAFPVGISLGASWNVDLLYEVGAALAEDTKSKNAHMLLAPTVNIQRSVTNGRNFECYSEDPMLTAELAVGYIKGLQENGISATIKHFAGNESEVERTTMSSVIDERSLREVYLIPFEWAVKKAGTKGVMTAYNKVNGTYASEHNWLITDVLRCEWGFEGLVMSDWFGSHSTAPTVNAGLDLEMPGPTRDRGEKLIVAVEEGEVSRDTIRARVRAILSIMEWTGALDDQRAFEERAEDRPEHRALIRRAGAEGTVLLKNNGALPIAPGKRIAVIGPNAKVAQIMGGGSSQLNPHYRVSPWQGLVDALGEESLTYAPGCSNSRFQPLLETELKVEFFANRELSGPVEYSETLEAAETFWLGSVAGGKVAANHFAARLTGTFVPEHSGTHLAGIASAGLARVYVNGKLIADAWTNWTKGRTFFEEGCDEVVGEVLLEAGQPAEITIEFATKDHSVLGVSAFRMGIGLPLGDAQIAQAAEVAASADVALVFIGRNGEWDTEGSDLPDIALPGRQNDLVNAVARANPNVVVVLQTGGPVEMPWINEVAGVIQAWYPGQEAGNAIADVLLGKAEPGGRLPQTFPVRWSDNPAFSQDPIVYPGLDGRVEYREGVFTGHRHYDRHGIKPLFPFGFGLSYTEFSYGSVSVNTERFESEGIVTVGLDVTNTGVRKGSTVLQLYVGAENAPVARPKAELKAFCKVMLEPGACRRIQLDLDARAFSYFDVERHAWIVAPGTYRWTLATDAVSIIEAASISRSTRLELQP</sequence>
<dbReference type="InterPro" id="IPR019800">
    <property type="entry name" value="Glyco_hydro_3_AS"/>
</dbReference>
<dbReference type="InterPro" id="IPR001764">
    <property type="entry name" value="Glyco_hydro_3_N"/>
</dbReference>
<evidence type="ECO:0000256" key="6">
    <source>
        <dbReference type="ARBA" id="ARBA00032594"/>
    </source>
</evidence>
<dbReference type="Proteomes" id="UP000438106">
    <property type="component" value="Unassembled WGS sequence"/>
</dbReference>
<dbReference type="Gene3D" id="2.60.40.10">
    <property type="entry name" value="Immunoglobulins"/>
    <property type="match status" value="1"/>
</dbReference>
<evidence type="ECO:0000313" key="10">
    <source>
        <dbReference type="Proteomes" id="UP000438106"/>
    </source>
</evidence>
<comment type="similarity">
    <text evidence="1 7">Belongs to the glycosyl hydrolase 3 family.</text>
</comment>
<reference evidence="9 10" key="1">
    <citation type="submission" date="2019-12" db="EMBL/GenBank/DDBJ databases">
        <title>Devosia maris sp. nov., isolated from the deep seawater.</title>
        <authorList>
            <person name="Liu Y."/>
        </authorList>
    </citation>
    <scope>NUCLEOTIDE SEQUENCE [LARGE SCALE GENOMIC DNA]</scope>
    <source>
        <strain evidence="9 10">L53-10-65</strain>
    </source>
</reference>
<dbReference type="RefSeq" id="WP_157290944.1">
    <property type="nucleotide sequence ID" value="NZ_WQRF01000004.1"/>
</dbReference>
<dbReference type="GO" id="GO:0008422">
    <property type="term" value="F:beta-glucosidase activity"/>
    <property type="evidence" value="ECO:0007669"/>
    <property type="project" value="UniProtKB-ARBA"/>
</dbReference>
<comment type="caution">
    <text evidence="9">The sequence shown here is derived from an EMBL/GenBank/DDBJ whole genome shotgun (WGS) entry which is preliminary data.</text>
</comment>
<evidence type="ECO:0000256" key="5">
    <source>
        <dbReference type="ARBA" id="ARBA00032194"/>
    </source>
</evidence>
<evidence type="ECO:0000256" key="4">
    <source>
        <dbReference type="ARBA" id="ARBA00031448"/>
    </source>
</evidence>
<dbReference type="InterPro" id="IPR017853">
    <property type="entry name" value="GH"/>
</dbReference>
<dbReference type="FunFam" id="2.60.40.10:FF:000495">
    <property type="entry name" value="Periplasmic beta-glucosidase"/>
    <property type="match status" value="1"/>
</dbReference>
<dbReference type="SUPFAM" id="SSF51445">
    <property type="entry name" value="(Trans)glycosidases"/>
    <property type="match status" value="1"/>
</dbReference>
<organism evidence="9 10">
    <name type="scientific">Devosia marina</name>
    <dbReference type="NCBI Taxonomy" id="2683198"/>
    <lineage>
        <taxon>Bacteria</taxon>
        <taxon>Pseudomonadati</taxon>
        <taxon>Pseudomonadota</taxon>
        <taxon>Alphaproteobacteria</taxon>
        <taxon>Hyphomicrobiales</taxon>
        <taxon>Devosiaceae</taxon>
        <taxon>Devosia</taxon>
    </lineage>
</organism>
<dbReference type="InterPro" id="IPR036962">
    <property type="entry name" value="Glyco_hydro_3_N_sf"/>
</dbReference>
<evidence type="ECO:0000256" key="7">
    <source>
        <dbReference type="RuleBase" id="RU361161"/>
    </source>
</evidence>
<dbReference type="InterPro" id="IPR050288">
    <property type="entry name" value="Cellulose_deg_GH3"/>
</dbReference>
<dbReference type="PRINTS" id="PR00133">
    <property type="entry name" value="GLHYDRLASE3"/>
</dbReference>
<keyword evidence="2 7" id="KW-0378">Hydrolase</keyword>
<evidence type="ECO:0000256" key="1">
    <source>
        <dbReference type="ARBA" id="ARBA00005336"/>
    </source>
</evidence>
<dbReference type="Pfam" id="PF14310">
    <property type="entry name" value="Fn3-like"/>
    <property type="match status" value="1"/>
</dbReference>
<dbReference type="PROSITE" id="PS00775">
    <property type="entry name" value="GLYCOSYL_HYDROL_F3"/>
    <property type="match status" value="1"/>
</dbReference>
<evidence type="ECO:0000313" key="9">
    <source>
        <dbReference type="EMBL" id="MVT00128.1"/>
    </source>
</evidence>
<keyword evidence="3 7" id="KW-0326">Glycosidase</keyword>
<dbReference type="PROSITE" id="PS51820">
    <property type="entry name" value="PA14"/>
    <property type="match status" value="1"/>
</dbReference>
<dbReference type="Pfam" id="PF07691">
    <property type="entry name" value="PA14"/>
    <property type="match status" value="1"/>
</dbReference>
<dbReference type="Gene3D" id="2.60.120.260">
    <property type="entry name" value="Galactose-binding domain-like"/>
    <property type="match status" value="1"/>
</dbReference>
<dbReference type="InterPro" id="IPR011658">
    <property type="entry name" value="PA14_dom"/>
</dbReference>
<feature type="domain" description="PA14" evidence="8">
    <location>
        <begin position="388"/>
        <end position="539"/>
    </location>
</feature>
<dbReference type="SUPFAM" id="SSF52279">
    <property type="entry name" value="Beta-D-glucan exohydrolase, C-terminal domain"/>
    <property type="match status" value="1"/>
</dbReference>
<dbReference type="InterPro" id="IPR013783">
    <property type="entry name" value="Ig-like_fold"/>
</dbReference>
<protein>
    <recommendedName>
        <fullName evidence="6">Beta-D-glucoside glucohydrolase</fullName>
    </recommendedName>
    <alternativeName>
        <fullName evidence="4">Cellobiase</fullName>
    </alternativeName>
    <alternativeName>
        <fullName evidence="5">Gentiobiase</fullName>
    </alternativeName>
</protein>
<dbReference type="Pfam" id="PF00933">
    <property type="entry name" value="Glyco_hydro_3"/>
    <property type="match status" value="1"/>
</dbReference>
<evidence type="ECO:0000259" key="8">
    <source>
        <dbReference type="PROSITE" id="PS51820"/>
    </source>
</evidence>
<dbReference type="SUPFAM" id="SSF56988">
    <property type="entry name" value="Anthrax protective antigen"/>
    <property type="match status" value="1"/>
</dbReference>
<dbReference type="SMART" id="SM00758">
    <property type="entry name" value="PA14"/>
    <property type="match status" value="1"/>
</dbReference>
<dbReference type="SMART" id="SM01217">
    <property type="entry name" value="Fn3_like"/>
    <property type="match status" value="1"/>
</dbReference>
<proteinExistence type="inferred from homology"/>
<dbReference type="GO" id="GO:0009251">
    <property type="term" value="P:glucan catabolic process"/>
    <property type="evidence" value="ECO:0007669"/>
    <property type="project" value="TreeGrafter"/>
</dbReference>
<dbReference type="Gene3D" id="3.40.50.1700">
    <property type="entry name" value="Glycoside hydrolase family 3 C-terminal domain"/>
    <property type="match status" value="1"/>
</dbReference>
<dbReference type="PANTHER" id="PTHR42715:SF3">
    <property type="entry name" value="BETA-GLUCOSIDASE B-RELATED"/>
    <property type="match status" value="1"/>
</dbReference>
<name>A0A7X3FTU1_9HYPH</name>
<keyword evidence="10" id="KW-1185">Reference proteome</keyword>
<gene>
    <name evidence="9" type="ORF">GO014_13940</name>
</gene>
<dbReference type="PANTHER" id="PTHR42715">
    <property type="entry name" value="BETA-GLUCOSIDASE"/>
    <property type="match status" value="1"/>
</dbReference>
<dbReference type="InterPro" id="IPR037524">
    <property type="entry name" value="PA14/GLEYA"/>
</dbReference>
<accession>A0A7X3FTU1</accession>
<evidence type="ECO:0000256" key="3">
    <source>
        <dbReference type="ARBA" id="ARBA00023295"/>
    </source>
</evidence>
<dbReference type="InterPro" id="IPR036881">
    <property type="entry name" value="Glyco_hydro_3_C_sf"/>
</dbReference>
<dbReference type="InterPro" id="IPR002772">
    <property type="entry name" value="Glyco_hydro_3_C"/>
</dbReference>
<dbReference type="Gene3D" id="3.20.20.300">
    <property type="entry name" value="Glycoside hydrolase, family 3, N-terminal domain"/>
    <property type="match status" value="1"/>
</dbReference>